<dbReference type="PROSITE" id="PS51078">
    <property type="entry name" value="ICLR_ED"/>
    <property type="match status" value="1"/>
</dbReference>
<evidence type="ECO:0000256" key="3">
    <source>
        <dbReference type="ARBA" id="ARBA00023163"/>
    </source>
</evidence>
<dbReference type="SMART" id="SM00346">
    <property type="entry name" value="HTH_ICLR"/>
    <property type="match status" value="1"/>
</dbReference>
<dbReference type="SUPFAM" id="SSF46785">
    <property type="entry name" value="Winged helix' DNA-binding domain"/>
    <property type="match status" value="1"/>
</dbReference>
<dbReference type="Pfam" id="PF01614">
    <property type="entry name" value="IclR_C"/>
    <property type="match status" value="1"/>
</dbReference>
<evidence type="ECO:0000259" key="4">
    <source>
        <dbReference type="PROSITE" id="PS51077"/>
    </source>
</evidence>
<dbReference type="RefSeq" id="WP_072703177.1">
    <property type="nucleotide sequence ID" value="NZ_JAFBBL010000001.1"/>
</dbReference>
<dbReference type="PANTHER" id="PTHR30136:SF24">
    <property type="entry name" value="HTH-TYPE TRANSCRIPTIONAL REPRESSOR ALLR"/>
    <property type="match status" value="1"/>
</dbReference>
<keyword evidence="1" id="KW-0805">Transcription regulation</keyword>
<dbReference type="GO" id="GO:0003677">
    <property type="term" value="F:DNA binding"/>
    <property type="evidence" value="ECO:0007669"/>
    <property type="project" value="UniProtKB-KW"/>
</dbReference>
<dbReference type="InterPro" id="IPR014757">
    <property type="entry name" value="Tscrpt_reg_IclR_C"/>
</dbReference>
<protein>
    <submittedName>
        <fullName evidence="6">IclR family transcriptional regulator</fullName>
    </submittedName>
</protein>
<dbReference type="STRING" id="1219011.GCA_001895045_03494"/>
<keyword evidence="3" id="KW-0804">Transcription</keyword>
<gene>
    <name evidence="6" type="primary">kdgR_6</name>
    <name evidence="6" type="ORF">NCTC10994_03238</name>
</gene>
<organism evidence="6 7">
    <name type="scientific">Rhodococcus coprophilus</name>
    <dbReference type="NCBI Taxonomy" id="38310"/>
    <lineage>
        <taxon>Bacteria</taxon>
        <taxon>Bacillati</taxon>
        <taxon>Actinomycetota</taxon>
        <taxon>Actinomycetes</taxon>
        <taxon>Mycobacteriales</taxon>
        <taxon>Nocardiaceae</taxon>
        <taxon>Rhodococcus</taxon>
    </lineage>
</organism>
<feature type="domain" description="IclR-ED" evidence="5">
    <location>
        <begin position="69"/>
        <end position="221"/>
    </location>
</feature>
<dbReference type="Gene3D" id="1.10.10.10">
    <property type="entry name" value="Winged helix-like DNA-binding domain superfamily/Winged helix DNA-binding domain"/>
    <property type="match status" value="1"/>
</dbReference>
<dbReference type="InterPro" id="IPR029016">
    <property type="entry name" value="GAF-like_dom_sf"/>
</dbReference>
<dbReference type="SUPFAM" id="SSF55781">
    <property type="entry name" value="GAF domain-like"/>
    <property type="match status" value="1"/>
</dbReference>
<dbReference type="PROSITE" id="PS51077">
    <property type="entry name" value="HTH_ICLR"/>
    <property type="match status" value="1"/>
</dbReference>
<dbReference type="Proteomes" id="UP000249091">
    <property type="component" value="Chromosome 1"/>
</dbReference>
<reference evidence="6 7" key="1">
    <citation type="submission" date="2018-06" db="EMBL/GenBank/DDBJ databases">
        <authorList>
            <consortium name="Pathogen Informatics"/>
            <person name="Doyle S."/>
        </authorList>
    </citation>
    <scope>NUCLEOTIDE SEQUENCE [LARGE SCALE GENOMIC DNA]</scope>
    <source>
        <strain evidence="6 7">NCTC10994</strain>
    </source>
</reference>
<dbReference type="KEGG" id="rcr:NCTC10994_03238"/>
<dbReference type="EMBL" id="LS483468">
    <property type="protein sequence ID" value="SQI36059.1"/>
    <property type="molecule type" value="Genomic_DNA"/>
</dbReference>
<name>A0A2X4UBS2_9NOCA</name>
<dbReference type="GO" id="GO:0045892">
    <property type="term" value="P:negative regulation of DNA-templated transcription"/>
    <property type="evidence" value="ECO:0007669"/>
    <property type="project" value="TreeGrafter"/>
</dbReference>
<proteinExistence type="predicted"/>
<evidence type="ECO:0000256" key="2">
    <source>
        <dbReference type="ARBA" id="ARBA00023125"/>
    </source>
</evidence>
<evidence type="ECO:0000313" key="7">
    <source>
        <dbReference type="Proteomes" id="UP000249091"/>
    </source>
</evidence>
<dbReference type="PANTHER" id="PTHR30136">
    <property type="entry name" value="HELIX-TURN-HELIX TRANSCRIPTIONAL REGULATOR, ICLR FAMILY"/>
    <property type="match status" value="1"/>
</dbReference>
<keyword evidence="7" id="KW-1185">Reference proteome</keyword>
<evidence type="ECO:0000259" key="5">
    <source>
        <dbReference type="PROSITE" id="PS51078"/>
    </source>
</evidence>
<keyword evidence="2" id="KW-0238">DNA-binding</keyword>
<feature type="domain" description="HTH iclR-type" evidence="4">
    <location>
        <begin position="9"/>
        <end position="68"/>
    </location>
</feature>
<dbReference type="Gene3D" id="3.30.450.40">
    <property type="match status" value="1"/>
</dbReference>
<evidence type="ECO:0000256" key="1">
    <source>
        <dbReference type="ARBA" id="ARBA00023015"/>
    </source>
</evidence>
<dbReference type="AlphaFoldDB" id="A0A2X4UBS2"/>
<evidence type="ECO:0000313" key="6">
    <source>
        <dbReference type="EMBL" id="SQI36059.1"/>
    </source>
</evidence>
<dbReference type="GO" id="GO:0003700">
    <property type="term" value="F:DNA-binding transcription factor activity"/>
    <property type="evidence" value="ECO:0007669"/>
    <property type="project" value="TreeGrafter"/>
</dbReference>
<sequence length="221" mass="23455">MSGASESPQSVLGRVTLLLEPFRTAEGLTLTELAQRTGFPRSSTHRMLLQLVKVGWISRTGTTYRLGPKMIELGALARIHDRIHKAALPALYDLQTETGLVVHLAVLDGEDLLYLEKIGGRWTSEMPSHVGERRPADETAAGIAMLHHRDGSHVHSSEADAFLASGGVVRGGNPVRCIAAAFDAGDGEIAAIALAGAQGRLPEGASRLVRDAADAVSARLI</sequence>
<dbReference type="InterPro" id="IPR036388">
    <property type="entry name" value="WH-like_DNA-bd_sf"/>
</dbReference>
<dbReference type="InterPro" id="IPR036390">
    <property type="entry name" value="WH_DNA-bd_sf"/>
</dbReference>
<accession>A0A2X4UBS2</accession>
<dbReference type="InterPro" id="IPR005471">
    <property type="entry name" value="Tscrpt_reg_IclR_N"/>
</dbReference>
<dbReference type="Pfam" id="PF09339">
    <property type="entry name" value="HTH_IclR"/>
    <property type="match status" value="1"/>
</dbReference>
<dbReference type="InterPro" id="IPR050707">
    <property type="entry name" value="HTH_MetabolicPath_Reg"/>
</dbReference>